<evidence type="ECO:0000256" key="1">
    <source>
        <dbReference type="SAM" id="SignalP"/>
    </source>
</evidence>
<dbReference type="OrthoDB" id="5912242at2759"/>
<name>A0A139WMB4_TRICA</name>
<feature type="signal peptide" evidence="1">
    <location>
        <begin position="1"/>
        <end position="21"/>
    </location>
</feature>
<dbReference type="Proteomes" id="UP000007266">
    <property type="component" value="Linkage group 2"/>
</dbReference>
<keyword evidence="3" id="KW-1185">Reference proteome</keyword>
<keyword evidence="1" id="KW-0732">Signal</keyword>
<reference evidence="2 3" key="1">
    <citation type="journal article" date="2008" name="Nature">
        <title>The genome of the model beetle and pest Tribolium castaneum.</title>
        <authorList>
            <consortium name="Tribolium Genome Sequencing Consortium"/>
            <person name="Richards S."/>
            <person name="Gibbs R.A."/>
            <person name="Weinstock G.M."/>
            <person name="Brown S.J."/>
            <person name="Denell R."/>
            <person name="Beeman R.W."/>
            <person name="Gibbs R."/>
            <person name="Beeman R.W."/>
            <person name="Brown S.J."/>
            <person name="Bucher G."/>
            <person name="Friedrich M."/>
            <person name="Grimmelikhuijzen C.J."/>
            <person name="Klingler M."/>
            <person name="Lorenzen M."/>
            <person name="Richards S."/>
            <person name="Roth S."/>
            <person name="Schroder R."/>
            <person name="Tautz D."/>
            <person name="Zdobnov E.M."/>
            <person name="Muzny D."/>
            <person name="Gibbs R.A."/>
            <person name="Weinstock G.M."/>
            <person name="Attaway T."/>
            <person name="Bell S."/>
            <person name="Buhay C.J."/>
            <person name="Chandrabose M.N."/>
            <person name="Chavez D."/>
            <person name="Clerk-Blankenburg K.P."/>
            <person name="Cree A."/>
            <person name="Dao M."/>
            <person name="Davis C."/>
            <person name="Chacko J."/>
            <person name="Dinh H."/>
            <person name="Dugan-Rocha S."/>
            <person name="Fowler G."/>
            <person name="Garner T.T."/>
            <person name="Garnes J."/>
            <person name="Gnirke A."/>
            <person name="Hawes A."/>
            <person name="Hernandez J."/>
            <person name="Hines S."/>
            <person name="Holder M."/>
            <person name="Hume J."/>
            <person name="Jhangiani S.N."/>
            <person name="Joshi V."/>
            <person name="Khan Z.M."/>
            <person name="Jackson L."/>
            <person name="Kovar C."/>
            <person name="Kowis A."/>
            <person name="Lee S."/>
            <person name="Lewis L.R."/>
            <person name="Margolis J."/>
            <person name="Morgan M."/>
            <person name="Nazareth L.V."/>
            <person name="Nguyen N."/>
            <person name="Okwuonu G."/>
            <person name="Parker D."/>
            <person name="Richards S."/>
            <person name="Ruiz S.J."/>
            <person name="Santibanez J."/>
            <person name="Savard J."/>
            <person name="Scherer S.E."/>
            <person name="Schneider B."/>
            <person name="Sodergren E."/>
            <person name="Tautz D."/>
            <person name="Vattahil S."/>
            <person name="Villasana D."/>
            <person name="White C.S."/>
            <person name="Wright R."/>
            <person name="Park Y."/>
            <person name="Beeman R.W."/>
            <person name="Lord J."/>
            <person name="Oppert B."/>
            <person name="Lorenzen M."/>
            <person name="Brown S."/>
            <person name="Wang L."/>
            <person name="Savard J."/>
            <person name="Tautz D."/>
            <person name="Richards S."/>
            <person name="Weinstock G."/>
            <person name="Gibbs R.A."/>
            <person name="Liu Y."/>
            <person name="Worley K."/>
            <person name="Weinstock G."/>
            <person name="Elsik C.G."/>
            <person name="Reese J.T."/>
            <person name="Elhaik E."/>
            <person name="Landan G."/>
            <person name="Graur D."/>
            <person name="Arensburger P."/>
            <person name="Atkinson P."/>
            <person name="Beeman R.W."/>
            <person name="Beidler J."/>
            <person name="Brown S.J."/>
            <person name="Demuth J.P."/>
            <person name="Drury D.W."/>
            <person name="Du Y.Z."/>
            <person name="Fujiwara H."/>
            <person name="Lorenzen M."/>
            <person name="Maselli V."/>
            <person name="Osanai M."/>
            <person name="Park Y."/>
            <person name="Robertson H.M."/>
            <person name="Tu Z."/>
            <person name="Wang J.J."/>
            <person name="Wang S."/>
            <person name="Richards S."/>
            <person name="Song H."/>
            <person name="Zhang L."/>
            <person name="Sodergren E."/>
            <person name="Werner D."/>
            <person name="Stanke M."/>
            <person name="Morgenstern B."/>
            <person name="Solovyev V."/>
            <person name="Kosarev P."/>
            <person name="Brown G."/>
            <person name="Chen H.C."/>
            <person name="Ermolaeva O."/>
            <person name="Hlavina W."/>
            <person name="Kapustin Y."/>
            <person name="Kiryutin B."/>
            <person name="Kitts P."/>
            <person name="Maglott D."/>
            <person name="Pruitt K."/>
            <person name="Sapojnikov V."/>
            <person name="Souvorov A."/>
            <person name="Mackey A.J."/>
            <person name="Waterhouse R.M."/>
            <person name="Wyder S."/>
            <person name="Zdobnov E.M."/>
            <person name="Zdobnov E.M."/>
            <person name="Wyder S."/>
            <person name="Kriventseva E.V."/>
            <person name="Kadowaki T."/>
            <person name="Bork P."/>
            <person name="Aranda M."/>
            <person name="Bao R."/>
            <person name="Beermann A."/>
            <person name="Berns N."/>
            <person name="Bolognesi R."/>
            <person name="Bonneton F."/>
            <person name="Bopp D."/>
            <person name="Brown S.J."/>
            <person name="Bucher G."/>
            <person name="Butts T."/>
            <person name="Chaumot A."/>
            <person name="Denell R.E."/>
            <person name="Ferrier D.E."/>
            <person name="Friedrich M."/>
            <person name="Gordon C.M."/>
            <person name="Jindra M."/>
            <person name="Klingler M."/>
            <person name="Lan Q."/>
            <person name="Lattorff H.M."/>
            <person name="Laudet V."/>
            <person name="von Levetsow C."/>
            <person name="Liu Z."/>
            <person name="Lutz R."/>
            <person name="Lynch J.A."/>
            <person name="da Fonseca R.N."/>
            <person name="Posnien N."/>
            <person name="Reuter R."/>
            <person name="Roth S."/>
            <person name="Savard J."/>
            <person name="Schinko J.B."/>
            <person name="Schmitt C."/>
            <person name="Schoppmeier M."/>
            <person name="Schroder R."/>
            <person name="Shippy T.D."/>
            <person name="Simonnet F."/>
            <person name="Marques-Souza H."/>
            <person name="Tautz D."/>
            <person name="Tomoyasu Y."/>
            <person name="Trauner J."/>
            <person name="Van der Zee M."/>
            <person name="Vervoort M."/>
            <person name="Wittkopp N."/>
            <person name="Wimmer E.A."/>
            <person name="Yang X."/>
            <person name="Jones A.K."/>
            <person name="Sattelle D.B."/>
            <person name="Ebert P.R."/>
            <person name="Nelson D."/>
            <person name="Scott J.G."/>
            <person name="Beeman R.W."/>
            <person name="Muthukrishnan S."/>
            <person name="Kramer K.J."/>
            <person name="Arakane Y."/>
            <person name="Beeman R.W."/>
            <person name="Zhu Q."/>
            <person name="Hogenkamp D."/>
            <person name="Dixit R."/>
            <person name="Oppert B."/>
            <person name="Jiang H."/>
            <person name="Zou Z."/>
            <person name="Marshall J."/>
            <person name="Elpidina E."/>
            <person name="Vinokurov K."/>
            <person name="Oppert C."/>
            <person name="Zou Z."/>
            <person name="Evans J."/>
            <person name="Lu Z."/>
            <person name="Zhao P."/>
            <person name="Sumathipala N."/>
            <person name="Altincicek B."/>
            <person name="Vilcinskas A."/>
            <person name="Williams M."/>
            <person name="Hultmark D."/>
            <person name="Hetru C."/>
            <person name="Jiang H."/>
            <person name="Grimmelikhuijzen C.J."/>
            <person name="Hauser F."/>
            <person name="Cazzamali G."/>
            <person name="Williamson M."/>
            <person name="Park Y."/>
            <person name="Li B."/>
            <person name="Tanaka Y."/>
            <person name="Predel R."/>
            <person name="Neupert S."/>
            <person name="Schachtner J."/>
            <person name="Verleyen P."/>
            <person name="Raible F."/>
            <person name="Bork P."/>
            <person name="Friedrich M."/>
            <person name="Walden K.K."/>
            <person name="Robertson H.M."/>
            <person name="Angeli S."/>
            <person name="Foret S."/>
            <person name="Bucher G."/>
            <person name="Schuetz S."/>
            <person name="Maleszka R."/>
            <person name="Wimmer E.A."/>
            <person name="Beeman R.W."/>
            <person name="Lorenzen M."/>
            <person name="Tomoyasu Y."/>
            <person name="Miller S.C."/>
            <person name="Grossmann D."/>
            <person name="Bucher G."/>
        </authorList>
    </citation>
    <scope>NUCLEOTIDE SEQUENCE [LARGE SCALE GENOMIC DNA]</scope>
    <source>
        <strain evidence="2 3">Georgia GA2</strain>
    </source>
</reference>
<sequence length="133" mass="15028">MKTTNFCTCIFLTFLTDFIASQKTPVVSRTCVNKYDCGAAFGYICGHNQTCRCDRNYILNSYGDKCVGGVGQRCRYDEHCIEGAFCQFQIKCECKDELYPSENGLACSRSKQIVNAPRAFEIAIFLFYVLKVS</sequence>
<dbReference type="KEGG" id="tca:103313584"/>
<dbReference type="AlphaFoldDB" id="A0A139WMB4"/>
<organism evidence="2 3">
    <name type="scientific">Tribolium castaneum</name>
    <name type="common">Red flour beetle</name>
    <dbReference type="NCBI Taxonomy" id="7070"/>
    <lineage>
        <taxon>Eukaryota</taxon>
        <taxon>Metazoa</taxon>
        <taxon>Ecdysozoa</taxon>
        <taxon>Arthropoda</taxon>
        <taxon>Hexapoda</taxon>
        <taxon>Insecta</taxon>
        <taxon>Pterygota</taxon>
        <taxon>Neoptera</taxon>
        <taxon>Endopterygota</taxon>
        <taxon>Coleoptera</taxon>
        <taxon>Polyphaga</taxon>
        <taxon>Cucujiformia</taxon>
        <taxon>Tenebrionidae</taxon>
        <taxon>Tenebrionidae incertae sedis</taxon>
        <taxon>Tribolium</taxon>
    </lineage>
</organism>
<evidence type="ECO:0000313" key="2">
    <source>
        <dbReference type="EMBL" id="KYB29179.1"/>
    </source>
</evidence>
<reference evidence="2 3" key="2">
    <citation type="journal article" date="2010" name="Nucleic Acids Res.">
        <title>BeetleBase in 2010: revisions to provide comprehensive genomic information for Tribolium castaneum.</title>
        <authorList>
            <person name="Kim H.S."/>
            <person name="Murphy T."/>
            <person name="Xia J."/>
            <person name="Caragea D."/>
            <person name="Park Y."/>
            <person name="Beeman R.W."/>
            <person name="Lorenzen M.D."/>
            <person name="Butcher S."/>
            <person name="Manak J.R."/>
            <person name="Brown S.J."/>
        </authorList>
    </citation>
    <scope>GENOME REANNOTATION</scope>
    <source>
        <strain evidence="2 3">Georgia GA2</strain>
    </source>
</reference>
<protein>
    <recommendedName>
        <fullName evidence="4">EB domain-containing protein</fullName>
    </recommendedName>
</protein>
<proteinExistence type="predicted"/>
<gene>
    <name evidence="2" type="primary">AUGUSTUS-3.0.2_34553</name>
    <name evidence="2" type="ORF">TcasGA2_TC034553</name>
</gene>
<evidence type="ECO:0008006" key="4">
    <source>
        <dbReference type="Google" id="ProtNLM"/>
    </source>
</evidence>
<feature type="chain" id="PRO_5007300226" description="EB domain-containing protein" evidence="1">
    <location>
        <begin position="22"/>
        <end position="133"/>
    </location>
</feature>
<evidence type="ECO:0000313" key="3">
    <source>
        <dbReference type="Proteomes" id="UP000007266"/>
    </source>
</evidence>
<accession>A0A139WMB4</accession>
<dbReference type="OMA" id="WESSAMQ"/>
<dbReference type="InParanoid" id="A0A139WMB4"/>
<dbReference type="EMBL" id="KQ971312">
    <property type="protein sequence ID" value="KYB29179.1"/>
    <property type="molecule type" value="Genomic_DNA"/>
</dbReference>